<dbReference type="EMBL" id="CP007536">
    <property type="protein sequence ID" value="AIC16960.1"/>
    <property type="molecule type" value="Genomic_DNA"/>
</dbReference>
<sequence>MALKKLNVPGVNPGSVDKLYGEDWNRLVDALTGNVAENITLTGLFKVSRPNADLAEFVDTSVGVKLKVRPITSGTRWMSFDIDVDGGGYVTDVLQLREQEVRINQQCNILANVESVFSAKRTSTGAVGYELGSNDATGGNVYIDLHTDSGDGDYRSRIIRNNGANGTFDLQQTGTGAIRLIGANVNVDSGKQLFLDGGGDTYLSEVAANQLRATAGGAEVWTAVQTALNVVQDLKLAAAKRLYLDGGGDTYIYESSANVLDFLAGNILAMRLTNVSASFGQALTIQNDQADLIRAYRPNNTPTTGSGIRFDLNDSAGNQEAYALIYGIIVTNTNGAEDGKLSFRTKKAGTMKNWMELLQDGTFRIYEDAGIKSVSLRHDGNNAILAVSSGDLVLQPGANVSIPSTKKLYLDGGGDTFIHEASANMLDIVSGGSVGISLRGTGQVWLRAGSGAADPTASDINAGYGMWWKNTTANEVRLWYNDGGTMKKSAALA</sequence>
<accession>A0A060HPB2</accession>
<proteinExistence type="predicted"/>
<dbReference type="Proteomes" id="UP000027093">
    <property type="component" value="Chromosome"/>
</dbReference>
<name>A0A060HPB2_9ARCH</name>
<keyword evidence="2" id="KW-1185">Reference proteome</keyword>
<reference evidence="1 2" key="1">
    <citation type="journal article" date="2014" name="Int. J. Syst. Evol. Microbiol.">
        <title>Nitrososphaera viennensis gen. nov., sp. nov., an aerobic and mesophilic, ammonia-oxidizing archaeon from soil and a member of the archaeal phylum Thaumarchaeota.</title>
        <authorList>
            <person name="Stieglmeier M."/>
            <person name="Klingl A."/>
            <person name="Alves R.J."/>
            <person name="Rittmann S.K."/>
            <person name="Melcher M."/>
            <person name="Leisch N."/>
            <person name="Schleper C."/>
        </authorList>
    </citation>
    <scope>NUCLEOTIDE SEQUENCE [LARGE SCALE GENOMIC DNA]</scope>
    <source>
        <strain evidence="1">EN76</strain>
    </source>
</reference>
<dbReference type="STRING" id="926571.NVIE_026880"/>
<evidence type="ECO:0000313" key="1">
    <source>
        <dbReference type="EMBL" id="AIC16960.1"/>
    </source>
</evidence>
<dbReference type="GeneID" id="74947925"/>
<dbReference type="AlphaFoldDB" id="A0A060HPB2"/>
<evidence type="ECO:0000313" key="2">
    <source>
        <dbReference type="Proteomes" id="UP000027093"/>
    </source>
</evidence>
<dbReference type="KEGG" id="nvn:NVIE_026880"/>
<dbReference type="HOGENOM" id="CLU_552788_0_0_2"/>
<dbReference type="RefSeq" id="WP_075055613.1">
    <property type="nucleotide sequence ID" value="NZ_CP007536.1"/>
</dbReference>
<protein>
    <submittedName>
        <fullName evidence="1">Uncharacterized protein</fullName>
    </submittedName>
</protein>
<organism evidence="1 2">
    <name type="scientific">Nitrososphaera viennensis EN76</name>
    <dbReference type="NCBI Taxonomy" id="926571"/>
    <lineage>
        <taxon>Archaea</taxon>
        <taxon>Nitrososphaerota</taxon>
        <taxon>Nitrososphaeria</taxon>
        <taxon>Nitrososphaerales</taxon>
        <taxon>Nitrososphaeraceae</taxon>
        <taxon>Nitrososphaera</taxon>
    </lineage>
</organism>
<gene>
    <name evidence="1" type="ORF">NVIE_026880</name>
</gene>